<keyword evidence="4" id="KW-1133">Transmembrane helix</keyword>
<keyword evidence="8" id="KW-1185">Reference proteome</keyword>
<accession>A0ABP1Q9U8</accession>
<keyword evidence="5" id="KW-0732">Signal</keyword>
<proteinExistence type="inferred from homology"/>
<evidence type="ECO:0000256" key="4">
    <source>
        <dbReference type="SAM" id="Phobius"/>
    </source>
</evidence>
<dbReference type="InterPro" id="IPR008334">
    <property type="entry name" value="5'-Nucleotdase_C"/>
</dbReference>
<dbReference type="Pfam" id="PF02872">
    <property type="entry name" value="5_nucleotid_C"/>
    <property type="match status" value="1"/>
</dbReference>
<feature type="domain" description="5'-Nucleotidase C-terminal" evidence="6">
    <location>
        <begin position="362"/>
        <end position="521"/>
    </location>
</feature>
<comment type="caution">
    <text evidence="7">The sequence shown here is derived from an EMBL/GenBank/DDBJ whole genome shotgun (WGS) entry which is preliminary data.</text>
</comment>
<evidence type="ECO:0000313" key="7">
    <source>
        <dbReference type="EMBL" id="CAL8095142.1"/>
    </source>
</evidence>
<organism evidence="7 8">
    <name type="scientific">Orchesella dallaii</name>
    <dbReference type="NCBI Taxonomy" id="48710"/>
    <lineage>
        <taxon>Eukaryota</taxon>
        <taxon>Metazoa</taxon>
        <taxon>Ecdysozoa</taxon>
        <taxon>Arthropoda</taxon>
        <taxon>Hexapoda</taxon>
        <taxon>Collembola</taxon>
        <taxon>Entomobryomorpha</taxon>
        <taxon>Entomobryoidea</taxon>
        <taxon>Orchesellidae</taxon>
        <taxon>Orchesellinae</taxon>
        <taxon>Orchesella</taxon>
    </lineage>
</organism>
<gene>
    <name evidence="7" type="ORF">ODALV1_LOCUS8982</name>
</gene>
<dbReference type="PANTHER" id="PTHR11575">
    <property type="entry name" value="5'-NUCLEOTIDASE-RELATED"/>
    <property type="match status" value="1"/>
</dbReference>
<dbReference type="SUPFAM" id="SSF56300">
    <property type="entry name" value="Metallo-dependent phosphatases"/>
    <property type="match status" value="1"/>
</dbReference>
<evidence type="ECO:0000259" key="6">
    <source>
        <dbReference type="Pfam" id="PF02872"/>
    </source>
</evidence>
<feature type="signal peptide" evidence="5">
    <location>
        <begin position="1"/>
        <end position="19"/>
    </location>
</feature>
<feature type="chain" id="PRO_5047515118" description="5'-nucleotidase" evidence="5">
    <location>
        <begin position="20"/>
        <end position="627"/>
    </location>
</feature>
<feature type="transmembrane region" description="Helical" evidence="4">
    <location>
        <begin position="587"/>
        <end position="611"/>
    </location>
</feature>
<dbReference type="SUPFAM" id="SSF55816">
    <property type="entry name" value="5'-nucleotidase (syn. UDP-sugar hydrolase), C-terminal domain"/>
    <property type="match status" value="1"/>
</dbReference>
<evidence type="ECO:0000256" key="1">
    <source>
        <dbReference type="ARBA" id="ARBA00000815"/>
    </source>
</evidence>
<dbReference type="InterPro" id="IPR029052">
    <property type="entry name" value="Metallo-depent_PP-like"/>
</dbReference>
<dbReference type="Gene3D" id="3.90.780.10">
    <property type="entry name" value="5'-Nucleotidase, C-terminal domain"/>
    <property type="match status" value="1"/>
</dbReference>
<comment type="similarity">
    <text evidence="2">Belongs to the 5'-nucleotidase family.</text>
</comment>
<dbReference type="EC" id="3.1.3.5" evidence="3"/>
<reference evidence="7 8" key="1">
    <citation type="submission" date="2024-08" db="EMBL/GenBank/DDBJ databases">
        <authorList>
            <person name="Cucini C."/>
            <person name="Frati F."/>
        </authorList>
    </citation>
    <scope>NUCLEOTIDE SEQUENCE [LARGE SCALE GENOMIC DNA]</scope>
</reference>
<comment type="catalytic activity">
    <reaction evidence="1">
        <text>a ribonucleoside 5'-phosphate + H2O = a ribonucleoside + phosphate</text>
        <dbReference type="Rhea" id="RHEA:12484"/>
        <dbReference type="ChEBI" id="CHEBI:15377"/>
        <dbReference type="ChEBI" id="CHEBI:18254"/>
        <dbReference type="ChEBI" id="CHEBI:43474"/>
        <dbReference type="ChEBI" id="CHEBI:58043"/>
        <dbReference type="EC" id="3.1.3.5"/>
    </reaction>
</comment>
<evidence type="ECO:0000256" key="5">
    <source>
        <dbReference type="SAM" id="SignalP"/>
    </source>
</evidence>
<evidence type="ECO:0000313" key="8">
    <source>
        <dbReference type="Proteomes" id="UP001642540"/>
    </source>
</evidence>
<dbReference type="InterPro" id="IPR036907">
    <property type="entry name" value="5'-Nucleotdase_C_sf"/>
</dbReference>
<evidence type="ECO:0000256" key="2">
    <source>
        <dbReference type="ARBA" id="ARBA00006654"/>
    </source>
</evidence>
<dbReference type="Proteomes" id="UP001642540">
    <property type="component" value="Unassembled WGS sequence"/>
</dbReference>
<sequence length="627" mass="68805">MGSPKVFILVLLLSFESNAIRFAITHWNDVSGQLESYTKGTSDSSAAPTPCPINSTTCIGGLVNMAHWIHENSAFAGIHADNILRLSSGNLIGGESGWLSSLTDGWSAFGTLASDFYMPHAMALGMKEFGAGLPRTLNFIDTLGVTNVTLCNACAGDYSGPGMDLEKKLCDTVPKIKKISLFNPETSTRYPIGVVGFVTPTVERLSLPGKLKFSPIVTAVQAAVNQNIGEIKTFIAIGDGNLETAKQILDNVPQVKLVLYGMGFGNSKNMEGAYPMKYNNKFIATAGRYGSTVGKLVFDITNSGDLSLISGKLIQTTYPQPLEGIGAEALKKFNPLLADVNSERKDPPVGYTGVTLQGGEICWRQECNLGNLVTDAMVHCAISRSALPFKNPLHAIWHGGAFFEDSIKPMQKIYKFDIHKWLPYHNRVHLVYTTGTKLKQVFRTSASGIDPDKAGAKDWRQFLQVSNGMEVYYSTRSGAPTLENIRMVHDVNGIPQLSDVIEESVYYLVIPTYLYEGRGVYEFAGVPKFWEDVFINDTLSNFAFDDECLAGYIDAVNHVTTGFEERIWINGGPNNRPSVDCKGSNTAVTVILTIVFFTIFIAIIYVGYFYVIPRLRTQNTEYPPNQL</sequence>
<keyword evidence="4" id="KW-0812">Transmembrane</keyword>
<dbReference type="PANTHER" id="PTHR11575:SF24">
    <property type="entry name" value="5'-NUCLEOTIDASE"/>
    <property type="match status" value="1"/>
</dbReference>
<evidence type="ECO:0000256" key="3">
    <source>
        <dbReference type="ARBA" id="ARBA00012643"/>
    </source>
</evidence>
<protein>
    <recommendedName>
        <fullName evidence="3">5'-nucleotidase</fullName>
        <ecNumber evidence="3">3.1.3.5</ecNumber>
    </recommendedName>
</protein>
<dbReference type="InterPro" id="IPR006179">
    <property type="entry name" value="5_nucleotidase/apyrase"/>
</dbReference>
<dbReference type="EMBL" id="CAXLJM020000027">
    <property type="protein sequence ID" value="CAL8095142.1"/>
    <property type="molecule type" value="Genomic_DNA"/>
</dbReference>
<dbReference type="Gene3D" id="3.60.21.10">
    <property type="match status" value="1"/>
</dbReference>
<keyword evidence="4" id="KW-0472">Membrane</keyword>
<name>A0ABP1Q9U8_9HEXA</name>